<accession>U6GM48</accession>
<reference evidence="3" key="1">
    <citation type="submission" date="2013-10" db="EMBL/GenBank/DDBJ databases">
        <title>Genomic analysis of the causative agents of coccidiosis in chickens.</title>
        <authorList>
            <person name="Reid A.J."/>
            <person name="Blake D."/>
            <person name="Billington K."/>
            <person name="Browne H."/>
            <person name="Dunn M."/>
            <person name="Hung S."/>
            <person name="Kawahara F."/>
            <person name="Miranda-Saavedra D."/>
            <person name="Mourier T."/>
            <person name="Nagra H."/>
            <person name="Otto T.D."/>
            <person name="Rawlings N."/>
            <person name="Sanchez A."/>
            <person name="Sanders M."/>
            <person name="Subramaniam C."/>
            <person name="Tay Y."/>
            <person name="Dear P."/>
            <person name="Doerig C."/>
            <person name="Gruber A."/>
            <person name="Parkinson J."/>
            <person name="Shirley M."/>
            <person name="Wan K.L."/>
            <person name="Berriman M."/>
            <person name="Tomley F."/>
            <person name="Pain A."/>
        </authorList>
    </citation>
    <scope>NUCLEOTIDE SEQUENCE [LARGE SCALE GENOMIC DNA]</scope>
    <source>
        <strain evidence="3">Houghton</strain>
    </source>
</reference>
<dbReference type="Proteomes" id="UP000018201">
    <property type="component" value="Unassembled WGS sequence"/>
</dbReference>
<keyword evidence="2" id="KW-1133">Transmembrane helix</keyword>
<dbReference type="OrthoDB" id="10573744at2759"/>
<name>U6GM48_9EIME</name>
<evidence type="ECO:0000313" key="4">
    <source>
        <dbReference type="Proteomes" id="UP000018201"/>
    </source>
</evidence>
<feature type="transmembrane region" description="Helical" evidence="2">
    <location>
        <begin position="130"/>
        <end position="148"/>
    </location>
</feature>
<reference evidence="3" key="2">
    <citation type="submission" date="2013-10" db="EMBL/GenBank/DDBJ databases">
        <authorList>
            <person name="Aslett M."/>
        </authorList>
    </citation>
    <scope>NUCLEOTIDE SEQUENCE [LARGE SCALE GENOMIC DNA]</scope>
    <source>
        <strain evidence="3">Houghton</strain>
    </source>
</reference>
<sequence length="170" mass="18226">MAFGASRTALCGEGHTQRFKILNLNMRLLFVALLIFVPMNVINTEGFLGVSAEPRAAPDVLAAEAVETEAAAEPQSPEAPRDQVRAESAPVDDGSRERSSLAAVYNASTAHPSVSQQPQGIQDGITKRRAQLAAVAILLSIGFFLLMAKVRLYPCLSDHEHNSANTFLPV</sequence>
<keyword evidence="2" id="KW-0812">Transmembrane</keyword>
<evidence type="ECO:0000313" key="3">
    <source>
        <dbReference type="EMBL" id="CDI80363.1"/>
    </source>
</evidence>
<keyword evidence="4" id="KW-1185">Reference proteome</keyword>
<evidence type="ECO:0000256" key="2">
    <source>
        <dbReference type="SAM" id="Phobius"/>
    </source>
</evidence>
<protein>
    <recommendedName>
        <fullName evidence="5">Transmembrane protein</fullName>
    </recommendedName>
</protein>
<organism evidence="3 4">
    <name type="scientific">Eimeria praecox</name>
    <dbReference type="NCBI Taxonomy" id="51316"/>
    <lineage>
        <taxon>Eukaryota</taxon>
        <taxon>Sar</taxon>
        <taxon>Alveolata</taxon>
        <taxon>Apicomplexa</taxon>
        <taxon>Conoidasida</taxon>
        <taxon>Coccidia</taxon>
        <taxon>Eucoccidiorida</taxon>
        <taxon>Eimeriorina</taxon>
        <taxon>Eimeriidae</taxon>
        <taxon>Eimeria</taxon>
    </lineage>
</organism>
<proteinExistence type="predicted"/>
<keyword evidence="2" id="KW-0472">Membrane</keyword>
<feature type="region of interest" description="Disordered" evidence="1">
    <location>
        <begin position="66"/>
        <end position="97"/>
    </location>
</feature>
<feature type="transmembrane region" description="Helical" evidence="2">
    <location>
        <begin position="24"/>
        <end position="42"/>
    </location>
</feature>
<gene>
    <name evidence="3" type="ORF">EPH_0008840</name>
</gene>
<evidence type="ECO:0008006" key="5">
    <source>
        <dbReference type="Google" id="ProtNLM"/>
    </source>
</evidence>
<dbReference type="VEuPathDB" id="ToxoDB:EPH_0008840"/>
<dbReference type="EMBL" id="HG691829">
    <property type="protein sequence ID" value="CDI80363.1"/>
    <property type="molecule type" value="Genomic_DNA"/>
</dbReference>
<feature type="compositionally biased region" description="Low complexity" evidence="1">
    <location>
        <begin position="66"/>
        <end position="78"/>
    </location>
</feature>
<evidence type="ECO:0000256" key="1">
    <source>
        <dbReference type="SAM" id="MobiDB-lite"/>
    </source>
</evidence>
<dbReference type="AlphaFoldDB" id="U6GM48"/>